<comment type="caution">
    <text evidence="6">The sequence shown here is derived from an EMBL/GenBank/DDBJ whole genome shotgun (WGS) entry which is preliminary data.</text>
</comment>
<keyword evidence="4" id="KW-0694">RNA-binding</keyword>
<dbReference type="AlphaFoldDB" id="E6PCB7"/>
<dbReference type="NCBIfam" id="NF002469">
    <property type="entry name" value="PRK01712.1"/>
    <property type="match status" value="1"/>
</dbReference>
<dbReference type="PANTHER" id="PTHR34984">
    <property type="entry name" value="CARBON STORAGE REGULATOR"/>
    <property type="match status" value="1"/>
</dbReference>
<evidence type="ECO:0000256" key="1">
    <source>
        <dbReference type="ARBA" id="ARBA00022490"/>
    </source>
</evidence>
<dbReference type="InterPro" id="IPR003751">
    <property type="entry name" value="CsrA"/>
</dbReference>
<dbReference type="GO" id="GO:0006109">
    <property type="term" value="P:regulation of carbohydrate metabolic process"/>
    <property type="evidence" value="ECO:0007669"/>
    <property type="project" value="InterPro"/>
</dbReference>
<keyword evidence="3" id="KW-0810">Translation regulation</keyword>
<dbReference type="PANTHER" id="PTHR34984:SF1">
    <property type="entry name" value="CARBON STORAGE REGULATOR"/>
    <property type="match status" value="1"/>
</dbReference>
<keyword evidence="1" id="KW-0963">Cytoplasm</keyword>
<feature type="region of interest" description="Disordered" evidence="5">
    <location>
        <begin position="52"/>
        <end position="87"/>
    </location>
</feature>
<dbReference type="HAMAP" id="MF_00167">
    <property type="entry name" value="CsrA"/>
    <property type="match status" value="1"/>
</dbReference>
<sequence length="87" mass="9444">MLVLSRKANQSIMIGDDIRLVVVSLDHDQVKIGIDAPREIPVHRSEVYEEIQRANQRAAAEPPPSGEPSTGKTGVAALRPHIPSKKG</sequence>
<dbReference type="EMBL" id="CABL01000001">
    <property type="protein sequence ID" value="CBH74100.1"/>
    <property type="molecule type" value="Genomic_DNA"/>
</dbReference>
<evidence type="ECO:0000256" key="2">
    <source>
        <dbReference type="ARBA" id="ARBA00022491"/>
    </source>
</evidence>
<evidence type="ECO:0000256" key="3">
    <source>
        <dbReference type="ARBA" id="ARBA00022845"/>
    </source>
</evidence>
<keyword evidence="2" id="KW-0678">Repressor</keyword>
<dbReference type="GO" id="GO:0048027">
    <property type="term" value="F:mRNA 5'-UTR binding"/>
    <property type="evidence" value="ECO:0007669"/>
    <property type="project" value="TreeGrafter"/>
</dbReference>
<reference evidence="6" key="1">
    <citation type="submission" date="2009-10" db="EMBL/GenBank/DDBJ databases">
        <title>Diversity of trophic interactions inside an arsenic-rich microbial ecosystem.</title>
        <authorList>
            <person name="Bertin P.N."/>
            <person name="Heinrich-Salmeron A."/>
            <person name="Pelletier E."/>
            <person name="Goulhen-Chollet F."/>
            <person name="Arsene-Ploetze F."/>
            <person name="Gallien S."/>
            <person name="Calteau A."/>
            <person name="Vallenet D."/>
            <person name="Casiot C."/>
            <person name="Chane-Woon-Ming B."/>
            <person name="Giloteaux L."/>
            <person name="Barakat M."/>
            <person name="Bonnefoy V."/>
            <person name="Bruneel O."/>
            <person name="Chandler M."/>
            <person name="Cleiss J."/>
            <person name="Duran R."/>
            <person name="Elbaz-Poulichet F."/>
            <person name="Fonknechten N."/>
            <person name="Lauga B."/>
            <person name="Mornico D."/>
            <person name="Ortet P."/>
            <person name="Schaeffer C."/>
            <person name="Siguier P."/>
            <person name="Alexander Thil Smith A."/>
            <person name="Van Dorsselaer A."/>
            <person name="Weissenbach J."/>
            <person name="Medigue C."/>
            <person name="Le Paslier D."/>
        </authorList>
    </citation>
    <scope>NUCLEOTIDE SEQUENCE</scope>
</reference>
<dbReference type="GO" id="GO:0005829">
    <property type="term" value="C:cytosol"/>
    <property type="evidence" value="ECO:0007669"/>
    <property type="project" value="TreeGrafter"/>
</dbReference>
<protein>
    <submittedName>
        <fullName evidence="6">Carbon storage regulator (Modular protein)</fullName>
    </submittedName>
</protein>
<dbReference type="Pfam" id="PF02599">
    <property type="entry name" value="CsrA"/>
    <property type="match status" value="1"/>
</dbReference>
<evidence type="ECO:0000256" key="4">
    <source>
        <dbReference type="ARBA" id="ARBA00022884"/>
    </source>
</evidence>
<evidence type="ECO:0000313" key="6">
    <source>
        <dbReference type="EMBL" id="CBH74100.1"/>
    </source>
</evidence>
<dbReference type="GO" id="GO:0045947">
    <property type="term" value="P:negative regulation of translational initiation"/>
    <property type="evidence" value="ECO:0007669"/>
    <property type="project" value="TreeGrafter"/>
</dbReference>
<dbReference type="FunFam" id="2.60.40.4380:FF:000002">
    <property type="entry name" value="Translational regulator CsrA"/>
    <property type="match status" value="1"/>
</dbReference>
<accession>E6PCB7</accession>
<dbReference type="InterPro" id="IPR036107">
    <property type="entry name" value="CsrA_sf"/>
</dbReference>
<name>E6PCB7_9ZZZZ</name>
<proteinExistence type="inferred from homology"/>
<organism evidence="6">
    <name type="scientific">mine drainage metagenome</name>
    <dbReference type="NCBI Taxonomy" id="410659"/>
    <lineage>
        <taxon>unclassified sequences</taxon>
        <taxon>metagenomes</taxon>
        <taxon>ecological metagenomes</taxon>
    </lineage>
</organism>
<dbReference type="Gene3D" id="2.60.40.4380">
    <property type="entry name" value="Translational regulator CsrA"/>
    <property type="match status" value="1"/>
</dbReference>
<dbReference type="GO" id="GO:0006402">
    <property type="term" value="P:mRNA catabolic process"/>
    <property type="evidence" value="ECO:0007669"/>
    <property type="project" value="InterPro"/>
</dbReference>
<dbReference type="SUPFAM" id="SSF117130">
    <property type="entry name" value="CsrA-like"/>
    <property type="match status" value="1"/>
</dbReference>
<evidence type="ECO:0000256" key="5">
    <source>
        <dbReference type="SAM" id="MobiDB-lite"/>
    </source>
</evidence>
<dbReference type="NCBIfam" id="TIGR00202">
    <property type="entry name" value="csrA"/>
    <property type="match status" value="1"/>
</dbReference>
<gene>
    <name evidence="6" type="ORF">CARN1_1987</name>
</gene>